<keyword evidence="9" id="KW-0378">Hydrolase</keyword>
<comment type="catalytic activity">
    <reaction evidence="8 9">
        <text>thiamine + H2O = 5-(2-hydroxyethyl)-4-methylthiazole + 4-amino-5-hydroxymethyl-2-methylpyrimidine + H(+)</text>
        <dbReference type="Rhea" id="RHEA:17509"/>
        <dbReference type="ChEBI" id="CHEBI:15377"/>
        <dbReference type="ChEBI" id="CHEBI:15378"/>
        <dbReference type="ChEBI" id="CHEBI:16892"/>
        <dbReference type="ChEBI" id="CHEBI:17957"/>
        <dbReference type="ChEBI" id="CHEBI:18385"/>
        <dbReference type="EC" id="3.5.99.2"/>
    </reaction>
</comment>
<evidence type="ECO:0000256" key="6">
    <source>
        <dbReference type="ARBA" id="ARBA00013647"/>
    </source>
</evidence>
<dbReference type="CDD" id="cd19364">
    <property type="entry name" value="TenA_C_BsTenA-like"/>
    <property type="match status" value="1"/>
</dbReference>
<comment type="catalytic activity">
    <reaction evidence="1 9">
        <text>4-amino-5-aminomethyl-2-methylpyrimidine + H2O = 4-amino-5-hydroxymethyl-2-methylpyrimidine + NH4(+)</text>
        <dbReference type="Rhea" id="RHEA:31799"/>
        <dbReference type="ChEBI" id="CHEBI:15377"/>
        <dbReference type="ChEBI" id="CHEBI:16892"/>
        <dbReference type="ChEBI" id="CHEBI:28938"/>
        <dbReference type="ChEBI" id="CHEBI:63416"/>
        <dbReference type="EC" id="3.5.99.2"/>
    </reaction>
</comment>
<keyword evidence="12" id="KW-1185">Reference proteome</keyword>
<keyword evidence="7 9" id="KW-0784">Thiamine biosynthesis</keyword>
<evidence type="ECO:0000256" key="8">
    <source>
        <dbReference type="ARBA" id="ARBA00048337"/>
    </source>
</evidence>
<dbReference type="EMBL" id="QLZR01000001">
    <property type="protein sequence ID" value="RAZ81501.1"/>
    <property type="molecule type" value="Genomic_DNA"/>
</dbReference>
<dbReference type="Gene3D" id="1.20.910.10">
    <property type="entry name" value="Heme oxygenase-like"/>
    <property type="match status" value="1"/>
</dbReference>
<evidence type="ECO:0000256" key="4">
    <source>
        <dbReference type="ARBA" id="ARBA00011881"/>
    </source>
</evidence>
<dbReference type="InterPro" id="IPR027574">
    <property type="entry name" value="Thiaminase_II"/>
</dbReference>
<proteinExistence type="inferred from homology"/>
<dbReference type="RefSeq" id="WP_112222128.1">
    <property type="nucleotide sequence ID" value="NZ_CP196859.1"/>
</dbReference>
<sequence>MKFTQEVRQECEGLWQASFDHPFVKGIADGSLPVEIFRYYVMQDAYYLTNFAKMQAVGALKAPDLATTKSFAHHSEQTCAAEMALHESFMGMLGVTEEDWKKFEPSPSAYAYVSHMYRAMEGDLADVLATILPCYWLYYEIGENLKDAEPGHPIYDRWIETYGSEWFGELVQEQIGRMDRLAEGLSAVRRQELKDRFRRSSYYEWNFWQQAWTMETWELPVQVKAGVGYDQ</sequence>
<evidence type="ECO:0000256" key="5">
    <source>
        <dbReference type="ARBA" id="ARBA00012684"/>
    </source>
</evidence>
<feature type="domain" description="Thiaminase-2/PQQC" evidence="10">
    <location>
        <begin position="9"/>
        <end position="213"/>
    </location>
</feature>
<dbReference type="NCBIfam" id="TIGR04306">
    <property type="entry name" value="salvage_TenA"/>
    <property type="match status" value="1"/>
</dbReference>
<dbReference type="GO" id="GO:0050334">
    <property type="term" value="F:thiaminase activity"/>
    <property type="evidence" value="ECO:0007669"/>
    <property type="project" value="UniProtKB-EC"/>
</dbReference>
<dbReference type="PANTHER" id="PTHR43198:SF2">
    <property type="entry name" value="SI:CH1073-67J19.1-RELATED"/>
    <property type="match status" value="1"/>
</dbReference>
<evidence type="ECO:0000256" key="2">
    <source>
        <dbReference type="ARBA" id="ARBA00004948"/>
    </source>
</evidence>
<reference evidence="11 12" key="1">
    <citation type="submission" date="2018-06" db="EMBL/GenBank/DDBJ databases">
        <title>The draft genome sequences of strains SCU63 and S1.</title>
        <authorList>
            <person name="Gan L."/>
        </authorList>
    </citation>
    <scope>NUCLEOTIDE SEQUENCE [LARGE SCALE GENOMIC DNA]</scope>
    <source>
        <strain evidence="11 12">SCU63</strain>
    </source>
</reference>
<dbReference type="PANTHER" id="PTHR43198">
    <property type="entry name" value="BIFUNCTIONAL TH2 PROTEIN"/>
    <property type="match status" value="1"/>
</dbReference>
<comment type="subunit">
    <text evidence="4">Homotetramer.</text>
</comment>
<dbReference type="GO" id="GO:0009229">
    <property type="term" value="P:thiamine diphosphate biosynthetic process"/>
    <property type="evidence" value="ECO:0007669"/>
    <property type="project" value="UniProtKB-UniPathway"/>
</dbReference>
<dbReference type="InterPro" id="IPR016084">
    <property type="entry name" value="Haem_Oase-like_multi-hlx"/>
</dbReference>
<dbReference type="GO" id="GO:0009228">
    <property type="term" value="P:thiamine biosynthetic process"/>
    <property type="evidence" value="ECO:0007669"/>
    <property type="project" value="UniProtKB-KW"/>
</dbReference>
<dbReference type="EC" id="3.5.99.2" evidence="5 9"/>
<dbReference type="AlphaFoldDB" id="A0A365L8V1"/>
<evidence type="ECO:0000256" key="7">
    <source>
        <dbReference type="ARBA" id="ARBA00022977"/>
    </source>
</evidence>
<organism evidence="11 12">
    <name type="scientific">Planococcus halotolerans</name>
    <dbReference type="NCBI Taxonomy" id="2233542"/>
    <lineage>
        <taxon>Bacteria</taxon>
        <taxon>Bacillati</taxon>
        <taxon>Bacillota</taxon>
        <taxon>Bacilli</taxon>
        <taxon>Bacillales</taxon>
        <taxon>Caryophanaceae</taxon>
        <taxon>Planococcus</taxon>
    </lineage>
</organism>
<dbReference type="InterPro" id="IPR004305">
    <property type="entry name" value="Thiaminase-2/PQQC"/>
</dbReference>
<protein>
    <recommendedName>
        <fullName evidence="6 9">Aminopyrimidine aminohydrolase</fullName>
        <ecNumber evidence="5 9">3.5.99.2</ecNumber>
    </recommendedName>
</protein>
<evidence type="ECO:0000313" key="11">
    <source>
        <dbReference type="EMBL" id="RAZ81501.1"/>
    </source>
</evidence>
<evidence type="ECO:0000256" key="9">
    <source>
        <dbReference type="RuleBase" id="RU363093"/>
    </source>
</evidence>
<gene>
    <name evidence="11" type="primary">tenA</name>
    <name evidence="11" type="ORF">DP120_04300</name>
</gene>
<evidence type="ECO:0000259" key="10">
    <source>
        <dbReference type="Pfam" id="PF03070"/>
    </source>
</evidence>
<name>A0A365L8V1_9BACL</name>
<evidence type="ECO:0000313" key="12">
    <source>
        <dbReference type="Proteomes" id="UP000251002"/>
    </source>
</evidence>
<dbReference type="SUPFAM" id="SSF48613">
    <property type="entry name" value="Heme oxygenase-like"/>
    <property type="match status" value="1"/>
</dbReference>
<comment type="similarity">
    <text evidence="3 9">Belongs to the TenA family.</text>
</comment>
<evidence type="ECO:0000256" key="1">
    <source>
        <dbReference type="ARBA" id="ARBA00001881"/>
    </source>
</evidence>
<dbReference type="Pfam" id="PF03070">
    <property type="entry name" value="TENA_THI-4"/>
    <property type="match status" value="1"/>
</dbReference>
<dbReference type="GO" id="GO:0005829">
    <property type="term" value="C:cytosol"/>
    <property type="evidence" value="ECO:0007669"/>
    <property type="project" value="TreeGrafter"/>
</dbReference>
<dbReference type="InterPro" id="IPR050967">
    <property type="entry name" value="Thiamine_Salvage_TenA"/>
</dbReference>
<comment type="function">
    <text evidence="9">Catalyzes an amino-pyrimidine hydrolysis reaction at the C5' of the pyrimidine moiety of thiamine compounds, a reaction that is part of a thiamine salvage pathway.</text>
</comment>
<comment type="caution">
    <text evidence="11">The sequence shown here is derived from an EMBL/GenBank/DDBJ whole genome shotgun (WGS) entry which is preliminary data.</text>
</comment>
<accession>A0A365L8V1</accession>
<comment type="pathway">
    <text evidence="2 9">Cofactor biosynthesis; thiamine diphosphate biosynthesis.</text>
</comment>
<dbReference type="UniPathway" id="UPA00060"/>
<evidence type="ECO:0000256" key="3">
    <source>
        <dbReference type="ARBA" id="ARBA00010264"/>
    </source>
</evidence>
<dbReference type="Proteomes" id="UP000251002">
    <property type="component" value="Unassembled WGS sequence"/>
</dbReference>